<dbReference type="Gene3D" id="1.20.120.1490">
    <property type="match status" value="1"/>
</dbReference>
<evidence type="ECO:0000256" key="2">
    <source>
        <dbReference type="ARBA" id="ARBA00008441"/>
    </source>
</evidence>
<dbReference type="PANTHER" id="PTHR38102:SF1">
    <property type="entry name" value="PERIPLASMIC CHAPERONE SPY"/>
    <property type="match status" value="1"/>
</dbReference>
<accession>A0AB39CFM5</accession>
<feature type="chain" id="PRO_5044213232" evidence="6">
    <location>
        <begin position="31"/>
        <end position="170"/>
    </location>
</feature>
<name>A0AB39CFM5_9BURK</name>
<evidence type="ECO:0000256" key="3">
    <source>
        <dbReference type="ARBA" id="ARBA00022729"/>
    </source>
</evidence>
<organism evidence="7">
    <name type="scientific">Castellaniella ginsengisoli</name>
    <dbReference type="NCBI Taxonomy" id="546114"/>
    <lineage>
        <taxon>Bacteria</taxon>
        <taxon>Pseudomonadati</taxon>
        <taxon>Pseudomonadota</taxon>
        <taxon>Betaproteobacteria</taxon>
        <taxon>Burkholderiales</taxon>
        <taxon>Alcaligenaceae</taxon>
        <taxon>Castellaniella</taxon>
    </lineage>
</organism>
<proteinExistence type="inferred from homology"/>
<evidence type="ECO:0000313" key="7">
    <source>
        <dbReference type="EMBL" id="XDJ40804.1"/>
    </source>
</evidence>
<feature type="signal peptide" evidence="6">
    <location>
        <begin position="1"/>
        <end position="30"/>
    </location>
</feature>
<dbReference type="GO" id="GO:0030288">
    <property type="term" value="C:outer membrane-bounded periplasmic space"/>
    <property type="evidence" value="ECO:0007669"/>
    <property type="project" value="TreeGrafter"/>
</dbReference>
<gene>
    <name evidence="7" type="ORF">ABRY99_07465</name>
</gene>
<dbReference type="InterPro" id="IPR012899">
    <property type="entry name" value="LTXXQ"/>
</dbReference>
<evidence type="ECO:0000256" key="4">
    <source>
        <dbReference type="ARBA" id="ARBA00022764"/>
    </source>
</evidence>
<dbReference type="Pfam" id="PF13801">
    <property type="entry name" value="Metal_resist"/>
    <property type="match status" value="1"/>
</dbReference>
<dbReference type="CDD" id="cd09916">
    <property type="entry name" value="CpxP_like"/>
    <property type="match status" value="1"/>
</dbReference>
<sequence length="170" mass="18492">MNFSHVTRTRSLSALALAAALVAAPLAASAASGMPDDGGSRHHQKGGHEFSRHHGGFGHHGGDRGFRVLDLTQDQQDRIFKIRHEQAQAVYDQKKALRAARTALRDVARADAFDEAKARQAADALGQAQSQLALLRTQTRAQIHAVLTPEQRQKLAQMRAARHAEKPAKS</sequence>
<dbReference type="InterPro" id="IPR052211">
    <property type="entry name" value="Cpx_auxiliary_protein"/>
</dbReference>
<dbReference type="PIRSF" id="PIRSF034445">
    <property type="entry name" value="CpxP_Spy"/>
    <property type="match status" value="1"/>
</dbReference>
<evidence type="ECO:0000256" key="5">
    <source>
        <dbReference type="SAM" id="MobiDB-lite"/>
    </source>
</evidence>
<dbReference type="PANTHER" id="PTHR38102">
    <property type="entry name" value="PERIPLASMIC CHAPERONE SPY"/>
    <property type="match status" value="1"/>
</dbReference>
<comment type="similarity">
    <text evidence="2">Belongs to the CpxP/Spy family.</text>
</comment>
<keyword evidence="3 6" id="KW-0732">Signal</keyword>
<dbReference type="EMBL" id="CP158252">
    <property type="protein sequence ID" value="XDJ40804.1"/>
    <property type="molecule type" value="Genomic_DNA"/>
</dbReference>
<reference evidence="7" key="1">
    <citation type="submission" date="2024-05" db="EMBL/GenBank/DDBJ databases">
        <authorList>
            <person name="Luo Y.-C."/>
            <person name="Nicholds J."/>
            <person name="Mortimer T."/>
            <person name="Maboni G."/>
        </authorList>
    </citation>
    <scope>NUCLEOTIDE SEQUENCE</scope>
    <source>
        <strain evidence="7">153920</strain>
    </source>
</reference>
<dbReference type="InterPro" id="IPR025961">
    <property type="entry name" value="Metal_resist"/>
</dbReference>
<evidence type="ECO:0000256" key="6">
    <source>
        <dbReference type="SAM" id="SignalP"/>
    </source>
</evidence>
<protein>
    <submittedName>
        <fullName evidence="7">Spy/CpxP family protein refolding chaperone</fullName>
    </submittedName>
</protein>
<keyword evidence="4" id="KW-0574">Periplasm</keyword>
<dbReference type="AlphaFoldDB" id="A0AB39CFM5"/>
<comment type="subcellular location">
    <subcellularLocation>
        <location evidence="1">Periplasm</location>
    </subcellularLocation>
</comment>
<dbReference type="GO" id="GO:0051082">
    <property type="term" value="F:unfolded protein binding"/>
    <property type="evidence" value="ECO:0007669"/>
    <property type="project" value="TreeGrafter"/>
</dbReference>
<evidence type="ECO:0000256" key="1">
    <source>
        <dbReference type="ARBA" id="ARBA00004418"/>
    </source>
</evidence>
<dbReference type="RefSeq" id="WP_368642891.1">
    <property type="nucleotide sequence ID" value="NZ_CP158252.1"/>
</dbReference>
<feature type="region of interest" description="Disordered" evidence="5">
    <location>
        <begin position="30"/>
        <end position="61"/>
    </location>
</feature>